<sequence length="119" mass="12792">MIIGRFSTVTPGGPPFREGATPIRNGLFRCGGRPGAGIALLRMAESSSSKIHEGGTGGGPSGNRIELAAYREAVVLTRLFAAPRRRNHSRLPTEVARRIGVDPQVRRRGGSAFYRVFCT</sequence>
<name>A0ABW9P2R4_9ACTN</name>
<gene>
    <name evidence="1" type="ORF">FFZ77_31225</name>
</gene>
<keyword evidence="2" id="KW-1185">Reference proteome</keyword>
<comment type="caution">
    <text evidence="1">The sequence shown here is derived from an EMBL/GenBank/DDBJ whole genome shotgun (WGS) entry which is preliminary data.</text>
</comment>
<dbReference type="EMBL" id="VDEQ01000371">
    <property type="protein sequence ID" value="MQS39893.1"/>
    <property type="molecule type" value="Genomic_DNA"/>
</dbReference>
<dbReference type="RefSeq" id="WP_153487422.1">
    <property type="nucleotide sequence ID" value="NZ_VDEQ01000371.1"/>
</dbReference>
<protein>
    <submittedName>
        <fullName evidence="1">Uncharacterized protein</fullName>
    </submittedName>
</protein>
<evidence type="ECO:0000313" key="1">
    <source>
        <dbReference type="EMBL" id="MQS39893.1"/>
    </source>
</evidence>
<proteinExistence type="predicted"/>
<organism evidence="1 2">
    <name type="scientific">Streptomyces katsurahamanus</name>
    <dbReference type="NCBI Taxonomy" id="2577098"/>
    <lineage>
        <taxon>Bacteria</taxon>
        <taxon>Bacillati</taxon>
        <taxon>Actinomycetota</taxon>
        <taxon>Actinomycetes</taxon>
        <taxon>Kitasatosporales</taxon>
        <taxon>Streptomycetaceae</taxon>
        <taxon>Streptomyces</taxon>
    </lineage>
</organism>
<reference evidence="1 2" key="1">
    <citation type="submission" date="2019-06" db="EMBL/GenBank/DDBJ databases">
        <title>Comparative genomics and metabolomics analyses of clavulanic acid producing Streptomyces species provides insight into specialized metabolism and evolution of beta-lactam biosynthetic gene clusters.</title>
        <authorList>
            <person name="Moore M.A."/>
            <person name="Cruz-Morales P."/>
            <person name="Barona Gomez F."/>
            <person name="Kapil T."/>
        </authorList>
    </citation>
    <scope>NUCLEOTIDE SEQUENCE [LARGE SCALE GENOMIC DNA]</scope>
    <source>
        <strain evidence="1 2">T-272</strain>
    </source>
</reference>
<accession>A0ABW9P2R4</accession>
<dbReference type="Proteomes" id="UP000460558">
    <property type="component" value="Unassembled WGS sequence"/>
</dbReference>
<evidence type="ECO:0000313" key="2">
    <source>
        <dbReference type="Proteomes" id="UP000460558"/>
    </source>
</evidence>